<dbReference type="RefSeq" id="WP_025383353.1">
    <property type="nucleotide sequence ID" value="NZ_CABIHS010000314.1"/>
</dbReference>
<dbReference type="AlphaFoldDB" id="A0A0T9P4B5"/>
<dbReference type="EMBL" id="CP007230">
    <property type="protein sequence ID" value="AHK20709.1"/>
    <property type="molecule type" value="Genomic_DNA"/>
</dbReference>
<evidence type="ECO:0000259" key="1">
    <source>
        <dbReference type="SMART" id="SM00881"/>
    </source>
</evidence>
<dbReference type="PANTHER" id="PTHR33303">
    <property type="entry name" value="CYTOPLASMIC PROTEIN-RELATED"/>
    <property type="match status" value="1"/>
</dbReference>
<reference evidence="3 5" key="2">
    <citation type="submission" date="2015-03" db="EMBL/GenBank/DDBJ databases">
        <authorList>
            <person name="Murphy D."/>
        </authorList>
    </citation>
    <scope>NUCLEOTIDE SEQUENCE [LARGE SCALE GENOMIC DNA]</scope>
    <source>
        <strain evidence="3 5">Y233</strain>
    </source>
</reference>
<evidence type="ECO:0000313" key="5">
    <source>
        <dbReference type="Proteomes" id="UP000038204"/>
    </source>
</evidence>
<dbReference type="InterPro" id="IPR036291">
    <property type="entry name" value="NAD(P)-bd_dom_sf"/>
</dbReference>
<evidence type="ECO:0000313" key="4">
    <source>
        <dbReference type="Proteomes" id="UP000019439"/>
    </source>
</evidence>
<dbReference type="Proteomes" id="UP000038204">
    <property type="component" value="Unassembled WGS sequence"/>
</dbReference>
<proteinExistence type="predicted"/>
<dbReference type="PANTHER" id="PTHR33303:SF2">
    <property type="entry name" value="COA-BINDING DOMAIN-CONTAINING PROTEIN"/>
    <property type="match status" value="1"/>
</dbReference>
<dbReference type="Proteomes" id="UP000019439">
    <property type="component" value="Chromosome"/>
</dbReference>
<keyword evidence="4" id="KW-1185">Reference proteome</keyword>
<dbReference type="EMBL" id="CQBK01000003">
    <property type="protein sequence ID" value="CNH45124.1"/>
    <property type="molecule type" value="Genomic_DNA"/>
</dbReference>
<dbReference type="GeneID" id="96665038"/>
<gene>
    <name evidence="3" type="primary">yccU</name>
    <name evidence="2" type="ORF">BF17_16420</name>
    <name evidence="3" type="ORF">ERS008667_00653</name>
</gene>
<dbReference type="SMART" id="SM00881">
    <property type="entry name" value="CoA_binding"/>
    <property type="match status" value="1"/>
</dbReference>
<protein>
    <submittedName>
        <fullName evidence="3">CoA-binding domain-containing protein</fullName>
    </submittedName>
</protein>
<accession>A0A0T9P4B5</accession>
<evidence type="ECO:0000313" key="3">
    <source>
        <dbReference type="EMBL" id="CNH45124.1"/>
    </source>
</evidence>
<dbReference type="PATRIC" id="fig|367190.3.peg.3212"/>
<feature type="domain" description="CoA-binding" evidence="1">
    <location>
        <begin position="10"/>
        <end position="104"/>
    </location>
</feature>
<reference evidence="2 4" key="1">
    <citation type="journal article" date="2014" name="Genome Announc.">
        <title>Genome Sequence of Yersinia similis Y228T, a Member of the Yersinia pseudotuberculosis Complex.</title>
        <authorList>
            <person name="Sprague L.D."/>
            <person name="Neubauer H."/>
        </authorList>
    </citation>
    <scope>NUCLEOTIDE SEQUENCE [LARGE SCALE GENOMIC DNA]</scope>
    <source>
        <strain evidence="2 4">228</strain>
    </source>
</reference>
<evidence type="ECO:0000313" key="2">
    <source>
        <dbReference type="EMBL" id="AHK20709.1"/>
    </source>
</evidence>
<dbReference type="SUPFAM" id="SSF51735">
    <property type="entry name" value="NAD(P)-binding Rossmann-fold domains"/>
    <property type="match status" value="1"/>
</dbReference>
<sequence>MHDKYIADILKKVKTIALVGASDAPSRASYRVMVYLLQQGYQVTPVNPKLAGELLLGQLVYAELADIPHAIDMVDVFRNSDAAYGIAQDAIAIGAKVLWLQLGVINEQAAILAADAGLQVVMDRCPKIELPRLGLEKG</sequence>
<dbReference type="Pfam" id="PF13380">
    <property type="entry name" value="CoA_binding_2"/>
    <property type="match status" value="1"/>
</dbReference>
<name>A0A0T9P4B5_9GAMM</name>
<dbReference type="InterPro" id="IPR003781">
    <property type="entry name" value="CoA-bd"/>
</dbReference>
<organism evidence="3 5">
    <name type="scientific">Yersinia similis</name>
    <dbReference type="NCBI Taxonomy" id="367190"/>
    <lineage>
        <taxon>Bacteria</taxon>
        <taxon>Pseudomonadati</taxon>
        <taxon>Pseudomonadota</taxon>
        <taxon>Gammaproteobacteria</taxon>
        <taxon>Enterobacterales</taxon>
        <taxon>Yersiniaceae</taxon>
        <taxon>Yersinia</taxon>
    </lineage>
</organism>
<dbReference type="KEGG" id="ysi:BF17_16420"/>
<dbReference type="Gene3D" id="3.40.50.720">
    <property type="entry name" value="NAD(P)-binding Rossmann-like Domain"/>
    <property type="match status" value="1"/>
</dbReference>